<comment type="catalytic activity">
    <reaction evidence="5">
        <text>N,N-dimethyl-1,4-phenylenediamine + anthranilate + 2 NAD(+) = 2-(4-dimethylaminophenyl)diazenylbenzoate + 2 NADH + 2 H(+)</text>
        <dbReference type="Rhea" id="RHEA:55872"/>
        <dbReference type="ChEBI" id="CHEBI:15378"/>
        <dbReference type="ChEBI" id="CHEBI:15783"/>
        <dbReference type="ChEBI" id="CHEBI:16567"/>
        <dbReference type="ChEBI" id="CHEBI:57540"/>
        <dbReference type="ChEBI" id="CHEBI:57945"/>
        <dbReference type="ChEBI" id="CHEBI:71579"/>
        <dbReference type="EC" id="1.7.1.17"/>
    </reaction>
    <physiologicalReaction direction="right-to-left" evidence="5">
        <dbReference type="Rhea" id="RHEA:55874"/>
    </physiologicalReaction>
</comment>
<comment type="catalytic activity">
    <reaction evidence="6">
        <text>2 a quinone + NADH + H(+) = 2 a 1,4-benzosemiquinone + NAD(+)</text>
        <dbReference type="Rhea" id="RHEA:65952"/>
        <dbReference type="ChEBI" id="CHEBI:15378"/>
        <dbReference type="ChEBI" id="CHEBI:57540"/>
        <dbReference type="ChEBI" id="CHEBI:57945"/>
        <dbReference type="ChEBI" id="CHEBI:132124"/>
        <dbReference type="ChEBI" id="CHEBI:134225"/>
    </reaction>
</comment>
<dbReference type="EC" id="1.7.1.17" evidence="6"/>
<keyword evidence="2 6" id="KW-0288">FMN</keyword>
<keyword evidence="1 6" id="KW-0285">Flavoprotein</keyword>
<evidence type="ECO:0000313" key="9">
    <source>
        <dbReference type="Proteomes" id="UP000036923"/>
    </source>
</evidence>
<keyword evidence="4 6" id="KW-0520">NAD</keyword>
<dbReference type="GO" id="GO:0009055">
    <property type="term" value="F:electron transfer activity"/>
    <property type="evidence" value="ECO:0007669"/>
    <property type="project" value="UniProtKB-UniRule"/>
</dbReference>
<evidence type="ECO:0000256" key="2">
    <source>
        <dbReference type="ARBA" id="ARBA00022643"/>
    </source>
</evidence>
<dbReference type="HAMAP" id="MF_01216">
    <property type="entry name" value="Azoreductase_type1"/>
    <property type="match status" value="1"/>
</dbReference>
<comment type="subunit">
    <text evidence="6">Homodimer.</text>
</comment>
<dbReference type="GO" id="GO:0016652">
    <property type="term" value="F:oxidoreductase activity, acting on NAD(P)H as acceptor"/>
    <property type="evidence" value="ECO:0007669"/>
    <property type="project" value="UniProtKB-UniRule"/>
</dbReference>
<comment type="similarity">
    <text evidence="6">Belongs to the azoreductase type 1 family.</text>
</comment>
<protein>
    <recommendedName>
        <fullName evidence="6">FMN dependent NADH:quinone oxidoreductase</fullName>
        <ecNumber evidence="6">1.6.5.-</ecNumber>
    </recommendedName>
    <alternativeName>
        <fullName evidence="6">Azo-dye reductase</fullName>
    </alternativeName>
    <alternativeName>
        <fullName evidence="6">FMN-dependent NADH-azo compound oxidoreductase</fullName>
    </alternativeName>
    <alternativeName>
        <fullName evidence="6">FMN-dependent NADH-azoreductase</fullName>
        <ecNumber evidence="6">1.7.1.17</ecNumber>
    </alternativeName>
</protein>
<dbReference type="eggNOG" id="COG1182">
    <property type="taxonomic scope" value="Bacteria"/>
</dbReference>
<dbReference type="GO" id="GO:0010181">
    <property type="term" value="F:FMN binding"/>
    <property type="evidence" value="ECO:0007669"/>
    <property type="project" value="UniProtKB-UniRule"/>
</dbReference>
<evidence type="ECO:0000256" key="1">
    <source>
        <dbReference type="ARBA" id="ARBA00022630"/>
    </source>
</evidence>
<organism evidence="8 9">
    <name type="scientific">Pseudobacteroides cellulosolvens ATCC 35603 = DSM 2933</name>
    <dbReference type="NCBI Taxonomy" id="398512"/>
    <lineage>
        <taxon>Bacteria</taxon>
        <taxon>Bacillati</taxon>
        <taxon>Bacillota</taxon>
        <taxon>Clostridia</taxon>
        <taxon>Eubacteriales</taxon>
        <taxon>Oscillospiraceae</taxon>
        <taxon>Pseudobacteroides</taxon>
    </lineage>
</organism>
<sequence>MGKVLYIKANAKPEGLSRTFKISDKFIEAYKQSHPNDEITTLDLYKENIKFLTESDINIVFGPKTEESRKHPVLKYAYQFAETDKYIIAEPLWNLSIPAILKAYIDYITVTGITFKYTEKGAVGLLHGKKAVNIVARGGDYSSEPFNMYEMGDRYLRTIFGFFGITDFTTISAEALDIVGQDVEAIVGNTIAKAQELAKGF</sequence>
<dbReference type="EMBL" id="LGTC01000001">
    <property type="protein sequence ID" value="KNY26367.1"/>
    <property type="molecule type" value="Genomic_DNA"/>
</dbReference>
<dbReference type="InterPro" id="IPR050104">
    <property type="entry name" value="FMN-dep_NADH:Q_OxRdtase_AzoR1"/>
</dbReference>
<dbReference type="InterPro" id="IPR003680">
    <property type="entry name" value="Flavodoxin_fold"/>
</dbReference>
<dbReference type="PATRIC" id="fig|398512.5.peg.1694"/>
<evidence type="ECO:0000256" key="6">
    <source>
        <dbReference type="HAMAP-Rule" id="MF_01216"/>
    </source>
</evidence>
<evidence type="ECO:0000256" key="4">
    <source>
        <dbReference type="ARBA" id="ARBA00023027"/>
    </source>
</evidence>
<accession>A0A0L6JLT9</accession>
<reference evidence="9" key="1">
    <citation type="submission" date="2015-07" db="EMBL/GenBank/DDBJ databases">
        <title>Near-Complete Genome Sequence of the Cellulolytic Bacterium Bacteroides (Pseudobacteroides) cellulosolvens ATCC 35603.</title>
        <authorList>
            <person name="Dassa B."/>
            <person name="Utturkar S.M."/>
            <person name="Klingeman D.M."/>
            <person name="Hurt R.A."/>
            <person name="Keller M."/>
            <person name="Xu J."/>
            <person name="Reddy Y.H.K."/>
            <person name="Borovok I."/>
            <person name="Grinberg I.R."/>
            <person name="Lamed R."/>
            <person name="Zhivin O."/>
            <person name="Bayer E.A."/>
            <person name="Brown S.D."/>
        </authorList>
    </citation>
    <scope>NUCLEOTIDE SEQUENCE [LARGE SCALE GENOMIC DNA]</scope>
    <source>
        <strain evidence="9">DSM 2933</strain>
    </source>
</reference>
<dbReference type="EC" id="1.6.5.-" evidence="6"/>
<proteinExistence type="inferred from homology"/>
<keyword evidence="9" id="KW-1185">Reference proteome</keyword>
<comment type="caution">
    <text evidence="6">Lacks conserved residue(s) required for the propagation of feature annotation.</text>
</comment>
<name>A0A0L6JLT9_9FIRM</name>
<comment type="caution">
    <text evidence="8">The sequence shown here is derived from an EMBL/GenBank/DDBJ whole genome shotgun (WGS) entry which is preliminary data.</text>
</comment>
<evidence type="ECO:0000313" key="8">
    <source>
        <dbReference type="EMBL" id="KNY26367.1"/>
    </source>
</evidence>
<evidence type="ECO:0000256" key="5">
    <source>
        <dbReference type="ARBA" id="ARBA00048542"/>
    </source>
</evidence>
<dbReference type="InterPro" id="IPR029039">
    <property type="entry name" value="Flavoprotein-like_sf"/>
</dbReference>
<gene>
    <name evidence="6" type="primary">azoR</name>
    <name evidence="8" type="ORF">Bccel_1629</name>
</gene>
<comment type="function">
    <text evidence="6">Also exhibits azoreductase activity. Catalyzes the reductive cleavage of the azo bond in aromatic azo compounds to the corresponding amines.</text>
</comment>
<dbReference type="OrthoDB" id="9805013at2"/>
<dbReference type="PANTHER" id="PTHR43741">
    <property type="entry name" value="FMN-DEPENDENT NADH-AZOREDUCTASE 1"/>
    <property type="match status" value="1"/>
</dbReference>
<dbReference type="PANTHER" id="PTHR43741:SF7">
    <property type="entry name" value="FMN-DEPENDENT NADH:QUINONE OXIDOREDUCTASE"/>
    <property type="match status" value="1"/>
</dbReference>
<comment type="function">
    <text evidence="6">Quinone reductase that provides resistance to thiol-specific stress caused by electrophilic quinones.</text>
</comment>
<dbReference type="GO" id="GO:0016655">
    <property type="term" value="F:oxidoreductase activity, acting on NAD(P)H, quinone or similar compound as acceptor"/>
    <property type="evidence" value="ECO:0007669"/>
    <property type="project" value="InterPro"/>
</dbReference>
<dbReference type="AlphaFoldDB" id="A0A0L6JLT9"/>
<dbReference type="SUPFAM" id="SSF52218">
    <property type="entry name" value="Flavoproteins"/>
    <property type="match status" value="1"/>
</dbReference>
<dbReference type="Gene3D" id="3.40.50.360">
    <property type="match status" value="1"/>
</dbReference>
<dbReference type="InterPro" id="IPR023048">
    <property type="entry name" value="NADH:quinone_OxRdtase_FMN_depd"/>
</dbReference>
<feature type="domain" description="Flavodoxin-like fold" evidence="7">
    <location>
        <begin position="3"/>
        <end position="196"/>
    </location>
</feature>
<evidence type="ECO:0000256" key="3">
    <source>
        <dbReference type="ARBA" id="ARBA00023002"/>
    </source>
</evidence>
<dbReference type="RefSeq" id="WP_036941452.1">
    <property type="nucleotide sequence ID" value="NZ_JQKC01000015.1"/>
</dbReference>
<dbReference type="Proteomes" id="UP000036923">
    <property type="component" value="Unassembled WGS sequence"/>
</dbReference>
<keyword evidence="3 6" id="KW-0560">Oxidoreductase</keyword>
<dbReference type="Pfam" id="PF02525">
    <property type="entry name" value="Flavodoxin_2"/>
    <property type="match status" value="1"/>
</dbReference>
<evidence type="ECO:0000259" key="7">
    <source>
        <dbReference type="Pfam" id="PF02525"/>
    </source>
</evidence>
<comment type="cofactor">
    <cofactor evidence="6">
        <name>FMN</name>
        <dbReference type="ChEBI" id="CHEBI:58210"/>
    </cofactor>
    <text evidence="6">Binds 1 FMN per subunit.</text>
</comment>